<feature type="transmembrane region" description="Helical" evidence="6">
    <location>
        <begin position="192"/>
        <end position="211"/>
    </location>
</feature>
<dbReference type="Gene3D" id="1.20.1740.10">
    <property type="entry name" value="Amino acid/polyamine transporter I"/>
    <property type="match status" value="1"/>
</dbReference>
<feature type="transmembrane region" description="Helical" evidence="6">
    <location>
        <begin position="129"/>
        <end position="151"/>
    </location>
</feature>
<dbReference type="InterPro" id="IPR050367">
    <property type="entry name" value="APC_superfamily"/>
</dbReference>
<keyword evidence="3 6" id="KW-0812">Transmembrane</keyword>
<reference evidence="8" key="1">
    <citation type="submission" date="2020-05" db="EMBL/GenBank/DDBJ databases">
        <authorList>
            <person name="Chiriac C."/>
            <person name="Salcher M."/>
            <person name="Ghai R."/>
            <person name="Kavagutti S V."/>
        </authorList>
    </citation>
    <scope>NUCLEOTIDE SEQUENCE</scope>
</reference>
<dbReference type="InterPro" id="IPR004841">
    <property type="entry name" value="AA-permease/SLC12A_dom"/>
</dbReference>
<dbReference type="GO" id="GO:0016020">
    <property type="term" value="C:membrane"/>
    <property type="evidence" value="ECO:0007669"/>
    <property type="project" value="UniProtKB-SubCell"/>
</dbReference>
<gene>
    <name evidence="8" type="ORF">UFOPK4301_00946</name>
</gene>
<proteinExistence type="predicted"/>
<feature type="transmembrane region" description="Helical" evidence="6">
    <location>
        <begin position="87"/>
        <end position="109"/>
    </location>
</feature>
<evidence type="ECO:0000256" key="6">
    <source>
        <dbReference type="SAM" id="Phobius"/>
    </source>
</evidence>
<feature type="transmembrane region" description="Helical" evidence="6">
    <location>
        <begin position="308"/>
        <end position="331"/>
    </location>
</feature>
<feature type="transmembrane region" description="Helical" evidence="6">
    <location>
        <begin position="12"/>
        <end position="33"/>
    </location>
</feature>
<evidence type="ECO:0000256" key="5">
    <source>
        <dbReference type="ARBA" id="ARBA00023136"/>
    </source>
</evidence>
<evidence type="ECO:0000313" key="8">
    <source>
        <dbReference type="EMBL" id="CAB5050889.1"/>
    </source>
</evidence>
<dbReference type="AlphaFoldDB" id="A0A6J7TAR9"/>
<feature type="transmembrane region" description="Helical" evidence="6">
    <location>
        <begin position="263"/>
        <end position="288"/>
    </location>
</feature>
<feature type="transmembrane region" description="Helical" evidence="6">
    <location>
        <begin position="217"/>
        <end position="242"/>
    </location>
</feature>
<feature type="domain" description="Amino acid permease/ SLC12A" evidence="7">
    <location>
        <begin position="20"/>
        <end position="285"/>
    </location>
</feature>
<evidence type="ECO:0000256" key="1">
    <source>
        <dbReference type="ARBA" id="ARBA00004141"/>
    </source>
</evidence>
<evidence type="ECO:0000256" key="3">
    <source>
        <dbReference type="ARBA" id="ARBA00022692"/>
    </source>
</evidence>
<accession>A0A6J7TAR9</accession>
<protein>
    <submittedName>
        <fullName evidence="8">Unannotated protein</fullName>
    </submittedName>
</protein>
<evidence type="ECO:0000256" key="2">
    <source>
        <dbReference type="ARBA" id="ARBA00022448"/>
    </source>
</evidence>
<dbReference type="EMBL" id="CAFBQG010000119">
    <property type="protein sequence ID" value="CAB5050889.1"/>
    <property type="molecule type" value="Genomic_DNA"/>
</dbReference>
<keyword evidence="2" id="KW-0813">Transport</keyword>
<keyword evidence="4 6" id="KW-1133">Transmembrane helix</keyword>
<comment type="subcellular location">
    <subcellularLocation>
        <location evidence="1">Membrane</location>
        <topology evidence="1">Multi-pass membrane protein</topology>
    </subcellularLocation>
</comment>
<dbReference type="PIRSF" id="PIRSF006060">
    <property type="entry name" value="AA_transporter"/>
    <property type="match status" value="1"/>
</dbReference>
<feature type="transmembrane region" description="Helical" evidence="6">
    <location>
        <begin position="45"/>
        <end position="66"/>
    </location>
</feature>
<keyword evidence="5 6" id="KW-0472">Membrane</keyword>
<name>A0A6J7TAR9_9ZZZZ</name>
<organism evidence="8">
    <name type="scientific">freshwater metagenome</name>
    <dbReference type="NCBI Taxonomy" id="449393"/>
    <lineage>
        <taxon>unclassified sequences</taxon>
        <taxon>metagenomes</taxon>
        <taxon>ecological metagenomes</taxon>
    </lineage>
</organism>
<dbReference type="Pfam" id="PF00324">
    <property type="entry name" value="AA_permease"/>
    <property type="match status" value="1"/>
</dbReference>
<sequence length="340" mass="35723">MSLKTGKIFVNIGAWAKLIVLMLLVGTTIVYGFKNGFQGIDLGGLSPSLGGFLAVAPVLAFAYVGFEAPNAASEEMFDPAKDTAPAIRRGATIAMLAYLLPVLAILLVIPADQVGGVDSFMGAVATVFSIYGSAGNTLLTITALLLVYALLNQGSSWMIATDRIQAMAAADGTFFSGYFGEFNEKLGTPLRVNILSGVMSTVFVVAASLLVEGDAAVLFSVVLFCVISTLLVSYLTIIPALMKLKRIYPDVPRSYQVPGGSRGFHILGSLVMAYIVIGSIVALFPGTLETALGMEYDYTEIWGTTQGAVLGFTLGTFVIVVLIGVIGYLGAGKVRKNLAD</sequence>
<evidence type="ECO:0000256" key="4">
    <source>
        <dbReference type="ARBA" id="ARBA00022989"/>
    </source>
</evidence>
<dbReference type="PANTHER" id="PTHR42770">
    <property type="entry name" value="AMINO ACID TRANSPORTER-RELATED"/>
    <property type="match status" value="1"/>
</dbReference>
<dbReference type="GO" id="GO:0055085">
    <property type="term" value="P:transmembrane transport"/>
    <property type="evidence" value="ECO:0007669"/>
    <property type="project" value="InterPro"/>
</dbReference>
<evidence type="ECO:0000259" key="7">
    <source>
        <dbReference type="Pfam" id="PF00324"/>
    </source>
</evidence>
<dbReference type="PANTHER" id="PTHR42770:SF15">
    <property type="entry name" value="GLUTAMATE_GAMMA-AMINOBUTYRATE ANTIPORTER-RELATED"/>
    <property type="match status" value="1"/>
</dbReference>